<comment type="subcellular location">
    <subcellularLocation>
        <location evidence="1">Membrane</location>
        <topology evidence="1">Multi-pass membrane protein</topology>
    </subcellularLocation>
</comment>
<protein>
    <submittedName>
        <fullName evidence="7">MscL family protein</fullName>
    </submittedName>
</protein>
<keyword evidence="4 6" id="KW-0472">Membrane</keyword>
<dbReference type="Gene3D" id="1.10.1200.120">
    <property type="entry name" value="Large-conductance mechanosensitive channel, MscL, domain 1"/>
    <property type="match status" value="1"/>
</dbReference>
<dbReference type="Proteomes" id="UP000727056">
    <property type="component" value="Unassembled WGS sequence"/>
</dbReference>
<comment type="caution">
    <text evidence="7">The sequence shown here is derived from an EMBL/GenBank/DDBJ whole genome shotgun (WGS) entry which is preliminary data.</text>
</comment>
<reference evidence="7 8" key="1">
    <citation type="submission" date="2020-03" db="EMBL/GenBank/DDBJ databases">
        <title>Draft genome of Streptomyces sp. ventii, isolated from the Axial Seamount in the Pacific Ocean, and resequencing of the two type strains Streptomyces lonarensis strain NCL 716 and Streptomyces bohaiensis strain 11A07.</title>
        <authorList>
            <person name="Loughran R.M."/>
            <person name="Pfannmuller K.M."/>
            <person name="Wasson B.J."/>
            <person name="Deadmond M.C."/>
            <person name="Paddock B.E."/>
            <person name="Koyack M.J."/>
            <person name="Gallegos D.A."/>
            <person name="Mitchell E.A."/>
            <person name="Ushijima B."/>
            <person name="Saw J.H."/>
            <person name="Mcphail K.L."/>
            <person name="Videau P."/>
        </authorList>
    </citation>
    <scope>NUCLEOTIDE SEQUENCE [LARGE SCALE GENOMIC DNA]</scope>
    <source>
        <strain evidence="7 8">11A07</strain>
    </source>
</reference>
<proteinExistence type="predicted"/>
<evidence type="ECO:0000256" key="6">
    <source>
        <dbReference type="SAM" id="Phobius"/>
    </source>
</evidence>
<feature type="region of interest" description="Disordered" evidence="5">
    <location>
        <begin position="128"/>
        <end position="152"/>
    </location>
</feature>
<dbReference type="EMBL" id="JAAVJC010000395">
    <property type="protein sequence ID" value="NJQ17750.1"/>
    <property type="molecule type" value="Genomic_DNA"/>
</dbReference>
<keyword evidence="8" id="KW-1185">Reference proteome</keyword>
<dbReference type="SUPFAM" id="SSF81330">
    <property type="entry name" value="Gated mechanosensitive channel"/>
    <property type="match status" value="1"/>
</dbReference>
<evidence type="ECO:0000256" key="3">
    <source>
        <dbReference type="ARBA" id="ARBA00022989"/>
    </source>
</evidence>
<dbReference type="InterPro" id="IPR037673">
    <property type="entry name" value="MSC/AndL"/>
</dbReference>
<keyword evidence="2 6" id="KW-0812">Transmembrane</keyword>
<dbReference type="InterPro" id="IPR036019">
    <property type="entry name" value="MscL_channel"/>
</dbReference>
<dbReference type="Pfam" id="PF01741">
    <property type="entry name" value="MscL"/>
    <property type="match status" value="1"/>
</dbReference>
<sequence>MRGNVVELAVAVVVGAAFTKIVNAVVEGVIGPLVGAFGTQNLDSYTSCMKGPCDVVNGEQIGVLISWGSVLSAALTFLITAAVVYFLMILPMNRFKARLDAKKPEAAPSATELELLAEIRDELVAQRAARTTDGRPELDKTVGAQRSGSGED</sequence>
<evidence type="ECO:0000313" key="8">
    <source>
        <dbReference type="Proteomes" id="UP000727056"/>
    </source>
</evidence>
<gene>
    <name evidence="7" type="ORF">HCN52_23125</name>
</gene>
<organism evidence="7 8">
    <name type="scientific">Streptomyces bohaiensis</name>
    <dbReference type="NCBI Taxonomy" id="1431344"/>
    <lineage>
        <taxon>Bacteria</taxon>
        <taxon>Bacillati</taxon>
        <taxon>Actinomycetota</taxon>
        <taxon>Actinomycetes</taxon>
        <taxon>Kitasatosporales</taxon>
        <taxon>Streptomycetaceae</taxon>
        <taxon>Streptomyces</taxon>
    </lineage>
</organism>
<accession>A0ABX1CIY8</accession>
<dbReference type="PANTHER" id="PTHR30266:SF2">
    <property type="entry name" value="LARGE-CONDUCTANCE MECHANOSENSITIVE CHANNEL"/>
    <property type="match status" value="1"/>
</dbReference>
<evidence type="ECO:0000256" key="2">
    <source>
        <dbReference type="ARBA" id="ARBA00022692"/>
    </source>
</evidence>
<evidence type="ECO:0000256" key="5">
    <source>
        <dbReference type="SAM" id="MobiDB-lite"/>
    </source>
</evidence>
<dbReference type="PANTHER" id="PTHR30266">
    <property type="entry name" value="MECHANOSENSITIVE CHANNEL MSCL"/>
    <property type="match status" value="1"/>
</dbReference>
<evidence type="ECO:0000256" key="4">
    <source>
        <dbReference type="ARBA" id="ARBA00023136"/>
    </source>
</evidence>
<feature type="compositionally biased region" description="Basic and acidic residues" evidence="5">
    <location>
        <begin position="128"/>
        <end position="140"/>
    </location>
</feature>
<keyword evidence="3 6" id="KW-1133">Transmembrane helix</keyword>
<evidence type="ECO:0000313" key="7">
    <source>
        <dbReference type="EMBL" id="NJQ17750.1"/>
    </source>
</evidence>
<evidence type="ECO:0000256" key="1">
    <source>
        <dbReference type="ARBA" id="ARBA00004141"/>
    </source>
</evidence>
<feature type="transmembrane region" description="Helical" evidence="6">
    <location>
        <begin position="64"/>
        <end position="88"/>
    </location>
</feature>
<name>A0ABX1CIY8_9ACTN</name>